<keyword evidence="2" id="KW-1185">Reference proteome</keyword>
<proteinExistence type="predicted"/>
<name>A0A4R7UEH0_9BACT</name>
<dbReference type="EMBL" id="SOCN01000001">
    <property type="protein sequence ID" value="TDV24263.1"/>
    <property type="molecule type" value="Genomic_DNA"/>
</dbReference>
<dbReference type="AlphaFoldDB" id="A0A4R7UEH0"/>
<evidence type="ECO:0000313" key="2">
    <source>
        <dbReference type="Proteomes" id="UP000295757"/>
    </source>
</evidence>
<gene>
    <name evidence="1" type="ORF">BCF59_0217</name>
</gene>
<organism evidence="1 2">
    <name type="scientific">Mycoplasmopsis mustelae</name>
    <dbReference type="NCBI Taxonomy" id="171289"/>
    <lineage>
        <taxon>Bacteria</taxon>
        <taxon>Bacillati</taxon>
        <taxon>Mycoplasmatota</taxon>
        <taxon>Mycoplasmoidales</taxon>
        <taxon>Metamycoplasmataceae</taxon>
        <taxon>Mycoplasmopsis</taxon>
    </lineage>
</organism>
<accession>A0A4R7UEH0</accession>
<evidence type="ECO:0000313" key="1">
    <source>
        <dbReference type="EMBL" id="TDV24263.1"/>
    </source>
</evidence>
<reference evidence="1 2" key="1">
    <citation type="submission" date="2019-03" db="EMBL/GenBank/DDBJ databases">
        <title>Genomic Encyclopedia of Archaeal and Bacterial Type Strains, Phase II (KMG-II): from individual species to whole genera.</title>
        <authorList>
            <person name="Goeker M."/>
        </authorList>
    </citation>
    <scope>NUCLEOTIDE SEQUENCE [LARGE SCALE GENOMIC DNA]</scope>
    <source>
        <strain evidence="1 2">ATCC 35214</strain>
    </source>
</reference>
<comment type="caution">
    <text evidence="1">The sequence shown here is derived from an EMBL/GenBank/DDBJ whole genome shotgun (WGS) entry which is preliminary data.</text>
</comment>
<protein>
    <submittedName>
        <fullName evidence="1">Uncharacterized protein</fullName>
    </submittedName>
</protein>
<dbReference type="RefSeq" id="WP_268810730.1">
    <property type="nucleotide sequence ID" value="NZ_SOCN01000001.1"/>
</dbReference>
<sequence length="44" mass="5097">MKRKVKYLLGIPDFERMLIAVKKYKSALFKNSVSGKLGFTYVVE</sequence>
<dbReference type="Proteomes" id="UP000295757">
    <property type="component" value="Unassembled WGS sequence"/>
</dbReference>